<dbReference type="OrthoDB" id="2690525at2759"/>
<accession>A0A0C3BSQ3</accession>
<dbReference type="InParanoid" id="A0A0C3BSQ3"/>
<dbReference type="Proteomes" id="UP000054166">
    <property type="component" value="Unassembled WGS sequence"/>
</dbReference>
<name>A0A0C3BSQ3_PILCF</name>
<dbReference type="HOGENOM" id="CLU_2705717_0_0_1"/>
<reference evidence="2" key="2">
    <citation type="submission" date="2015-01" db="EMBL/GenBank/DDBJ databases">
        <title>Evolutionary Origins and Diversification of the Mycorrhizal Mutualists.</title>
        <authorList>
            <consortium name="DOE Joint Genome Institute"/>
            <consortium name="Mycorrhizal Genomics Consortium"/>
            <person name="Kohler A."/>
            <person name="Kuo A."/>
            <person name="Nagy L.G."/>
            <person name="Floudas D."/>
            <person name="Copeland A."/>
            <person name="Barry K.W."/>
            <person name="Cichocki N."/>
            <person name="Veneault-Fourrey C."/>
            <person name="LaButti K."/>
            <person name="Lindquist E.A."/>
            <person name="Lipzen A."/>
            <person name="Lundell T."/>
            <person name="Morin E."/>
            <person name="Murat C."/>
            <person name="Riley R."/>
            <person name="Ohm R."/>
            <person name="Sun H."/>
            <person name="Tunlid A."/>
            <person name="Henrissat B."/>
            <person name="Grigoriev I.V."/>
            <person name="Hibbett D.S."/>
            <person name="Martin F."/>
        </authorList>
    </citation>
    <scope>NUCLEOTIDE SEQUENCE [LARGE SCALE GENOMIC DNA]</scope>
    <source>
        <strain evidence="2">F 1598</strain>
    </source>
</reference>
<evidence type="ECO:0000313" key="2">
    <source>
        <dbReference type="Proteomes" id="UP000054166"/>
    </source>
</evidence>
<reference evidence="1 2" key="1">
    <citation type="submission" date="2014-04" db="EMBL/GenBank/DDBJ databases">
        <authorList>
            <consortium name="DOE Joint Genome Institute"/>
            <person name="Kuo A."/>
            <person name="Tarkka M."/>
            <person name="Buscot F."/>
            <person name="Kohler A."/>
            <person name="Nagy L.G."/>
            <person name="Floudas D."/>
            <person name="Copeland A."/>
            <person name="Barry K.W."/>
            <person name="Cichocki N."/>
            <person name="Veneault-Fourrey C."/>
            <person name="LaButti K."/>
            <person name="Lindquist E.A."/>
            <person name="Lipzen A."/>
            <person name="Lundell T."/>
            <person name="Morin E."/>
            <person name="Murat C."/>
            <person name="Sun H."/>
            <person name="Tunlid A."/>
            <person name="Henrissat B."/>
            <person name="Grigoriev I.V."/>
            <person name="Hibbett D.S."/>
            <person name="Martin F."/>
            <person name="Nordberg H.P."/>
            <person name="Cantor M.N."/>
            <person name="Hua S.X."/>
        </authorList>
    </citation>
    <scope>NUCLEOTIDE SEQUENCE [LARGE SCALE GENOMIC DNA]</scope>
    <source>
        <strain evidence="1 2">F 1598</strain>
    </source>
</reference>
<gene>
    <name evidence="1" type="ORF">PILCRDRAFT_9567</name>
</gene>
<proteinExistence type="predicted"/>
<organism evidence="1 2">
    <name type="scientific">Piloderma croceum (strain F 1598)</name>
    <dbReference type="NCBI Taxonomy" id="765440"/>
    <lineage>
        <taxon>Eukaryota</taxon>
        <taxon>Fungi</taxon>
        <taxon>Dikarya</taxon>
        <taxon>Basidiomycota</taxon>
        <taxon>Agaricomycotina</taxon>
        <taxon>Agaricomycetes</taxon>
        <taxon>Agaricomycetidae</taxon>
        <taxon>Atheliales</taxon>
        <taxon>Atheliaceae</taxon>
        <taxon>Piloderma</taxon>
    </lineage>
</organism>
<keyword evidence="2" id="KW-1185">Reference proteome</keyword>
<dbReference type="AlphaFoldDB" id="A0A0C3BSQ3"/>
<dbReference type="EMBL" id="KN833004">
    <property type="protein sequence ID" value="KIM80372.1"/>
    <property type="molecule type" value="Genomic_DNA"/>
</dbReference>
<protein>
    <submittedName>
        <fullName evidence="1">Uncharacterized protein</fullName>
    </submittedName>
</protein>
<sequence>MSLHLGRQEDGIMSEADVKKRIDEDSKEFFAARNLEEAEVYFTIQRISSKNATAVFIDGPPGSPGSGRVNVIA</sequence>
<evidence type="ECO:0000313" key="1">
    <source>
        <dbReference type="EMBL" id="KIM80372.1"/>
    </source>
</evidence>